<protein>
    <submittedName>
        <fullName evidence="4">C3 and PZP-like alpha-2-macroglobulin domain-containing protein 8</fullName>
    </submittedName>
</protein>
<dbReference type="GO" id="GO:0004866">
    <property type="term" value="F:endopeptidase inhibitor activity"/>
    <property type="evidence" value="ECO:0007669"/>
    <property type="project" value="InterPro"/>
</dbReference>
<keyword evidence="1" id="KW-0732">Signal</keyword>
<dbReference type="PANTHER" id="PTHR11412">
    <property type="entry name" value="MACROGLOBULIN / COMPLEMENT"/>
    <property type="match status" value="1"/>
</dbReference>
<proteinExistence type="predicted"/>
<reference evidence="4" key="1">
    <citation type="journal article" date="2023" name="G3 (Bethesda)">
        <title>Whole genome assembly and annotation of the endangered Caribbean coral Acropora cervicornis.</title>
        <authorList>
            <person name="Selwyn J.D."/>
            <person name="Vollmer S.V."/>
        </authorList>
    </citation>
    <scope>NUCLEOTIDE SEQUENCE</scope>
    <source>
        <strain evidence="4">K2</strain>
    </source>
</reference>
<dbReference type="FunFam" id="2.60.40.1930:FF:000001">
    <property type="entry name" value="CD109 isoform 3"/>
    <property type="match status" value="1"/>
</dbReference>
<dbReference type="EMBL" id="JARQWQ010000013">
    <property type="protein sequence ID" value="KAK2568088.1"/>
    <property type="molecule type" value="Genomic_DNA"/>
</dbReference>
<evidence type="ECO:0000259" key="3">
    <source>
        <dbReference type="Pfam" id="PF01835"/>
    </source>
</evidence>
<evidence type="ECO:0000256" key="2">
    <source>
        <dbReference type="ARBA" id="ARBA00023180"/>
    </source>
</evidence>
<dbReference type="InterPro" id="IPR002890">
    <property type="entry name" value="MG2"/>
</dbReference>
<sequence>MFASDLVSDLPAFQFGILVTSPRLYRAGSTQELTVSLFSEPLPWIVNATLAYSNRIIDTDEGQFTSLSDGTLKLKVNLKKPQIPRALIGRIERGEVQSLQAKLTINGGQLGGRYDDFQSSEMITIAIPKNSLFIQTDKPIYKPGQTVNMRIIGTDENLRPLEGKISRLTVKNPSNVRLMQWDNLDFVVGIVSLKFPLSSQPDLGDWKIEAVCKVFV</sequence>
<name>A0AAD9QVF4_ACRCE</name>
<keyword evidence="2" id="KW-0325">Glycoprotein</keyword>
<keyword evidence="5" id="KW-1185">Reference proteome</keyword>
<dbReference type="AlphaFoldDB" id="A0AAD9QVF4"/>
<accession>A0AAD9QVF4</accession>
<dbReference type="InterPro" id="IPR050473">
    <property type="entry name" value="A2M/Complement_sys"/>
</dbReference>
<gene>
    <name evidence="4" type="ORF">P5673_008016</name>
</gene>
<reference evidence="4" key="2">
    <citation type="journal article" date="2023" name="Science">
        <title>Genomic signatures of disease resistance in endangered staghorn corals.</title>
        <authorList>
            <person name="Vollmer S.V."/>
            <person name="Selwyn J.D."/>
            <person name="Despard B.A."/>
            <person name="Roesel C.L."/>
        </authorList>
    </citation>
    <scope>NUCLEOTIDE SEQUENCE</scope>
    <source>
        <strain evidence="4">K2</strain>
    </source>
</reference>
<evidence type="ECO:0000313" key="4">
    <source>
        <dbReference type="EMBL" id="KAK2568088.1"/>
    </source>
</evidence>
<dbReference type="Gene3D" id="2.60.40.1930">
    <property type="match status" value="1"/>
</dbReference>
<evidence type="ECO:0000256" key="1">
    <source>
        <dbReference type="ARBA" id="ARBA00022729"/>
    </source>
</evidence>
<dbReference type="PANTHER" id="PTHR11412:SF171">
    <property type="entry name" value="PREGNANCY ZONE PROTEIN-LIKE PROTEIN"/>
    <property type="match status" value="1"/>
</dbReference>
<feature type="domain" description="Macroglobulin" evidence="3">
    <location>
        <begin position="132"/>
        <end position="210"/>
    </location>
</feature>
<organism evidence="4 5">
    <name type="scientific">Acropora cervicornis</name>
    <name type="common">Staghorn coral</name>
    <dbReference type="NCBI Taxonomy" id="6130"/>
    <lineage>
        <taxon>Eukaryota</taxon>
        <taxon>Metazoa</taxon>
        <taxon>Cnidaria</taxon>
        <taxon>Anthozoa</taxon>
        <taxon>Hexacorallia</taxon>
        <taxon>Scleractinia</taxon>
        <taxon>Astrocoeniina</taxon>
        <taxon>Acroporidae</taxon>
        <taxon>Acropora</taxon>
    </lineage>
</organism>
<dbReference type="Proteomes" id="UP001249851">
    <property type="component" value="Unassembled WGS sequence"/>
</dbReference>
<comment type="caution">
    <text evidence="4">The sequence shown here is derived from an EMBL/GenBank/DDBJ whole genome shotgun (WGS) entry which is preliminary data.</text>
</comment>
<evidence type="ECO:0000313" key="5">
    <source>
        <dbReference type="Proteomes" id="UP001249851"/>
    </source>
</evidence>
<dbReference type="Pfam" id="PF01835">
    <property type="entry name" value="MG2"/>
    <property type="match status" value="1"/>
</dbReference>